<sequence length="112" mass="11886">MDGPRNSGKTEGEQVGCRLTRRVQHRTAKACRARRPVKNRSSGKSRNCAGLPEKGRQRVNFTNAEKSNAVARNPRDGVCFSPGVGGAAGTAGQAGAFKTGIRRSDTSRSDSV</sequence>
<evidence type="ECO:0000256" key="1">
    <source>
        <dbReference type="SAM" id="MobiDB-lite"/>
    </source>
</evidence>
<feature type="region of interest" description="Disordered" evidence="1">
    <location>
        <begin position="26"/>
        <end position="55"/>
    </location>
</feature>
<reference evidence="2 3" key="1">
    <citation type="journal article" date="2015" name="Genome Announc.">
        <title>Draft Genome Sequence of Burkholderia sp. Strain PML1(12), an Ectomycorrhizosphere-Inhabiting Bacterium with Effective Mineral-Weathering Ability.</title>
        <authorList>
            <person name="Uroz S."/>
            <person name="Oger P."/>
        </authorList>
    </citation>
    <scope>NUCLEOTIDE SEQUENCE [LARGE SCALE GENOMIC DNA]</scope>
    <source>
        <strain evidence="3">PML1(12)</strain>
    </source>
</reference>
<protein>
    <submittedName>
        <fullName evidence="2">Uncharacterized protein</fullName>
    </submittedName>
</protein>
<keyword evidence="3" id="KW-1185">Reference proteome</keyword>
<gene>
    <name evidence="2" type="ORF">EOS_04350</name>
</gene>
<dbReference type="Proteomes" id="UP000035963">
    <property type="component" value="Unassembled WGS sequence"/>
</dbReference>
<proteinExistence type="predicted"/>
<feature type="compositionally biased region" description="Basic residues" evidence="1">
    <location>
        <begin position="26"/>
        <end position="43"/>
    </location>
</feature>
<accession>A0A0J1D3Z9</accession>
<comment type="caution">
    <text evidence="2">The sequence shown here is derived from an EMBL/GenBank/DDBJ whole genome shotgun (WGS) entry which is preliminary data.</text>
</comment>
<dbReference type="AlphaFoldDB" id="A0A0J1D3Z9"/>
<evidence type="ECO:0000313" key="2">
    <source>
        <dbReference type="EMBL" id="KLU27449.1"/>
    </source>
</evidence>
<organism evidence="2 3">
    <name type="scientific">Caballeronia mineralivorans PML1(12)</name>
    <dbReference type="NCBI Taxonomy" id="908627"/>
    <lineage>
        <taxon>Bacteria</taxon>
        <taxon>Pseudomonadati</taxon>
        <taxon>Pseudomonadota</taxon>
        <taxon>Betaproteobacteria</taxon>
        <taxon>Burkholderiales</taxon>
        <taxon>Burkholderiaceae</taxon>
        <taxon>Caballeronia</taxon>
    </lineage>
</organism>
<dbReference type="EMBL" id="AEJF01000028">
    <property type="protein sequence ID" value="KLU27449.1"/>
    <property type="molecule type" value="Genomic_DNA"/>
</dbReference>
<feature type="region of interest" description="Disordered" evidence="1">
    <location>
        <begin position="88"/>
        <end position="112"/>
    </location>
</feature>
<name>A0A0J1D3Z9_9BURK</name>
<feature type="compositionally biased region" description="Basic and acidic residues" evidence="1">
    <location>
        <begin position="102"/>
        <end position="112"/>
    </location>
</feature>
<evidence type="ECO:0000313" key="3">
    <source>
        <dbReference type="Proteomes" id="UP000035963"/>
    </source>
</evidence>